<gene>
    <name evidence="3" type="ORF">ACFQJ6_03095</name>
    <name evidence="4" type="ORF">ACFQJ6_03765</name>
</gene>
<sequence length="188" mass="22111">MPDSESVERTDTRELKEIIKEFLNHLDFAYNYRLQKLVYYGEIWCLQTYGRRLTDATFKAHHYGSFSDDIADALEEMRNDEEVEYETVVKPDGPTYEYSHHEDGGELSPGKKEIIEHIHNETNTMSTEDLAKFSKQTWLYQNTDEAESMDFEYYRDEVVIPQSERERVAERDGCRAESDADLREALAK</sequence>
<dbReference type="EMBL" id="JBHSZH010000003">
    <property type="protein sequence ID" value="MFC7079283.1"/>
    <property type="molecule type" value="Genomic_DNA"/>
</dbReference>
<evidence type="ECO:0000313" key="4">
    <source>
        <dbReference type="EMBL" id="MFC7079399.1"/>
    </source>
</evidence>
<comment type="caution">
    <text evidence="4">The sequence shown here is derived from an EMBL/GenBank/DDBJ whole genome shotgun (WGS) entry which is preliminary data.</text>
</comment>
<name>A0ABD5WFU8_9EURY</name>
<feature type="region of interest" description="Disordered" evidence="1">
    <location>
        <begin position="164"/>
        <end position="188"/>
    </location>
</feature>
<dbReference type="Pfam" id="PF13274">
    <property type="entry name" value="SocA_Panacea"/>
    <property type="match status" value="1"/>
</dbReference>
<proteinExistence type="predicted"/>
<organism evidence="4 5">
    <name type="scientific">Halorussus caseinilyticus</name>
    <dbReference type="NCBI Taxonomy" id="3034025"/>
    <lineage>
        <taxon>Archaea</taxon>
        <taxon>Methanobacteriati</taxon>
        <taxon>Methanobacteriota</taxon>
        <taxon>Stenosarchaea group</taxon>
        <taxon>Halobacteria</taxon>
        <taxon>Halobacteriales</taxon>
        <taxon>Haladaptataceae</taxon>
        <taxon>Halorussus</taxon>
    </lineage>
</organism>
<evidence type="ECO:0000313" key="5">
    <source>
        <dbReference type="Proteomes" id="UP001596407"/>
    </source>
</evidence>
<dbReference type="RefSeq" id="WP_276282666.1">
    <property type="nucleotide sequence ID" value="NZ_CP119811.1"/>
</dbReference>
<reference evidence="4" key="3">
    <citation type="submission" date="2024-09" db="EMBL/GenBank/DDBJ databases">
        <authorList>
            <person name="Sun Q."/>
        </authorList>
    </citation>
    <scope>NUCLEOTIDE SEQUENCE</scope>
    <source>
        <strain evidence="4">CCM 7472</strain>
    </source>
</reference>
<accession>A0ABD5WFU8</accession>
<dbReference type="Proteomes" id="UP001596407">
    <property type="component" value="Unassembled WGS sequence"/>
</dbReference>
<evidence type="ECO:0000256" key="1">
    <source>
        <dbReference type="SAM" id="MobiDB-lite"/>
    </source>
</evidence>
<keyword evidence="5" id="KW-1185">Reference proteome</keyword>
<dbReference type="AlphaFoldDB" id="A0ABD5WFU8"/>
<reference evidence="4" key="1">
    <citation type="journal article" date="2014" name="Int. J. Syst. Evol. Microbiol.">
        <title>Complete genome sequence of Corynebacterium casei LMG S-19264T (=DSM 44701T), isolated from a smear-ripened cheese.</title>
        <authorList>
            <consortium name="US DOE Joint Genome Institute (JGI-PGF)"/>
            <person name="Walter F."/>
            <person name="Albersmeier A."/>
            <person name="Kalinowski J."/>
            <person name="Ruckert C."/>
        </authorList>
    </citation>
    <scope>NUCLEOTIDE SEQUENCE [LARGE SCALE GENOMIC DNA]</scope>
    <source>
        <strain evidence="4">CCM 7472</strain>
    </source>
</reference>
<protein>
    <submittedName>
        <fullName evidence="4">Panacea domain-containing protein</fullName>
    </submittedName>
</protein>
<reference evidence="5" key="2">
    <citation type="journal article" date="2019" name="Int. J. Syst. Evol. Microbiol.">
        <title>The Global Catalogue of Microorganisms (GCM) 10K type strain sequencing project: providing services to taxonomists for standard genome sequencing and annotation.</title>
        <authorList>
            <consortium name="The Broad Institute Genomics Platform"/>
            <consortium name="The Broad Institute Genome Sequencing Center for Infectious Disease"/>
            <person name="Wu L."/>
            <person name="Ma J."/>
        </authorList>
    </citation>
    <scope>NUCLEOTIDE SEQUENCE [LARGE SCALE GENOMIC DNA]</scope>
    <source>
        <strain evidence="5">DT72</strain>
    </source>
</reference>
<dbReference type="InterPro" id="IPR025272">
    <property type="entry name" value="SocA_Panacea"/>
</dbReference>
<dbReference type="EMBL" id="JBHSZH010000003">
    <property type="protein sequence ID" value="MFC7079399.1"/>
    <property type="molecule type" value="Genomic_DNA"/>
</dbReference>
<dbReference type="GeneID" id="79305717"/>
<evidence type="ECO:0000313" key="3">
    <source>
        <dbReference type="EMBL" id="MFC7079283.1"/>
    </source>
</evidence>
<evidence type="ECO:0000259" key="2">
    <source>
        <dbReference type="Pfam" id="PF13274"/>
    </source>
</evidence>
<feature type="domain" description="Antitoxin SocA-like Panacea" evidence="2">
    <location>
        <begin position="34"/>
        <end position="138"/>
    </location>
</feature>